<sequence length="159" mass="18095">MYIIDTITGEHISAAVSRIDLKEIALINKSKRFDFNWNAEKLKDVYKLAAEGISEPLGLMSLVDRPEDFAIEIRLIAVSKDNKGKERRYDRIAGSMIAFACKESFAAGYNGFICLKPKTLIKDHHREKYNLQSTKLFLVSEGNNSLDLIKAYYQDGKEK</sequence>
<dbReference type="RefSeq" id="WP_142529778.1">
    <property type="nucleotide sequence ID" value="NZ_CBCSJO010000010.1"/>
</dbReference>
<dbReference type="OrthoDB" id="956078at2"/>
<dbReference type="AlphaFoldDB" id="A0A521F2S0"/>
<gene>
    <name evidence="1" type="ORF">SAMN06265348_11054</name>
</gene>
<evidence type="ECO:0000313" key="1">
    <source>
        <dbReference type="EMBL" id="SMO90356.1"/>
    </source>
</evidence>
<organism evidence="1 2">
    <name type="scientific">Pedobacter westerhofensis</name>
    <dbReference type="NCBI Taxonomy" id="425512"/>
    <lineage>
        <taxon>Bacteria</taxon>
        <taxon>Pseudomonadati</taxon>
        <taxon>Bacteroidota</taxon>
        <taxon>Sphingobacteriia</taxon>
        <taxon>Sphingobacteriales</taxon>
        <taxon>Sphingobacteriaceae</taxon>
        <taxon>Pedobacter</taxon>
    </lineage>
</organism>
<keyword evidence="2" id="KW-1185">Reference proteome</keyword>
<name>A0A521F2S0_9SPHI</name>
<dbReference type="Proteomes" id="UP000320300">
    <property type="component" value="Unassembled WGS sequence"/>
</dbReference>
<dbReference type="EMBL" id="FXTN01000010">
    <property type="protein sequence ID" value="SMO90356.1"/>
    <property type="molecule type" value="Genomic_DNA"/>
</dbReference>
<reference evidence="1 2" key="1">
    <citation type="submission" date="2017-05" db="EMBL/GenBank/DDBJ databases">
        <authorList>
            <person name="Varghese N."/>
            <person name="Submissions S."/>
        </authorList>
    </citation>
    <scope>NUCLEOTIDE SEQUENCE [LARGE SCALE GENOMIC DNA]</scope>
    <source>
        <strain evidence="1 2">DSM 19036</strain>
    </source>
</reference>
<protein>
    <submittedName>
        <fullName evidence="1">Uncharacterized protein</fullName>
    </submittedName>
</protein>
<evidence type="ECO:0000313" key="2">
    <source>
        <dbReference type="Proteomes" id="UP000320300"/>
    </source>
</evidence>
<proteinExistence type="predicted"/>
<accession>A0A521F2S0</accession>